<proteinExistence type="predicted"/>
<dbReference type="Proteomes" id="UP000001055">
    <property type="component" value="Unassembled WGS sequence"/>
</dbReference>
<feature type="region of interest" description="Disordered" evidence="1">
    <location>
        <begin position="1"/>
        <end position="28"/>
    </location>
</feature>
<name>Q0URT3_PHANO</name>
<protein>
    <submittedName>
        <fullName evidence="2">Uncharacterized protein</fullName>
    </submittedName>
</protein>
<dbReference type="EMBL" id="CH445332">
    <property type="protein sequence ID" value="EAT86595.1"/>
    <property type="molecule type" value="Genomic_DNA"/>
</dbReference>
<sequence>MTSVQRNEFGSNEDSVEEEPEQLDYEKQRWNRSMHRYDSLMHPANTTNFHTNSFSRTNDEPALWDVRDSHLGLWQIIRNLSKRLQQCD</sequence>
<dbReference type="HOGENOM" id="CLU_2469847_0_0_1"/>
<dbReference type="InParanoid" id="Q0URT3"/>
<evidence type="ECO:0000313" key="3">
    <source>
        <dbReference type="Proteomes" id="UP000001055"/>
    </source>
</evidence>
<accession>Q0URT3</accession>
<evidence type="ECO:0000256" key="1">
    <source>
        <dbReference type="SAM" id="MobiDB-lite"/>
    </source>
</evidence>
<dbReference type="AlphaFoldDB" id="Q0URT3"/>
<gene>
    <name evidence="2" type="ORF">SNOG_05531</name>
</gene>
<reference evidence="3" key="1">
    <citation type="journal article" date="2007" name="Plant Cell">
        <title>Dothideomycete-plant interactions illuminated by genome sequencing and EST analysis of the wheat pathogen Stagonospora nodorum.</title>
        <authorList>
            <person name="Hane J.K."/>
            <person name="Lowe R.G."/>
            <person name="Solomon P.S."/>
            <person name="Tan K.C."/>
            <person name="Schoch C.L."/>
            <person name="Spatafora J.W."/>
            <person name="Crous P.W."/>
            <person name="Kodira C."/>
            <person name="Birren B.W."/>
            <person name="Galagan J.E."/>
            <person name="Torriani S.F."/>
            <person name="McDonald B.A."/>
            <person name="Oliver R.P."/>
        </authorList>
    </citation>
    <scope>NUCLEOTIDE SEQUENCE [LARGE SCALE GENOMIC DNA]</scope>
    <source>
        <strain evidence="3">SN15 / ATCC MYA-4574 / FGSC 10173</strain>
    </source>
</reference>
<dbReference type="KEGG" id="pno:SNOG_05531"/>
<feature type="compositionally biased region" description="Acidic residues" evidence="1">
    <location>
        <begin position="14"/>
        <end position="23"/>
    </location>
</feature>
<dbReference type="RefSeq" id="XP_001795936.1">
    <property type="nucleotide sequence ID" value="XM_001795884.1"/>
</dbReference>
<dbReference type="GeneID" id="5972813"/>
<feature type="compositionally biased region" description="Polar residues" evidence="1">
    <location>
        <begin position="1"/>
        <end position="13"/>
    </location>
</feature>
<organism evidence="2 3">
    <name type="scientific">Phaeosphaeria nodorum (strain SN15 / ATCC MYA-4574 / FGSC 10173)</name>
    <name type="common">Glume blotch fungus</name>
    <name type="synonym">Parastagonospora nodorum</name>
    <dbReference type="NCBI Taxonomy" id="321614"/>
    <lineage>
        <taxon>Eukaryota</taxon>
        <taxon>Fungi</taxon>
        <taxon>Dikarya</taxon>
        <taxon>Ascomycota</taxon>
        <taxon>Pezizomycotina</taxon>
        <taxon>Dothideomycetes</taxon>
        <taxon>Pleosporomycetidae</taxon>
        <taxon>Pleosporales</taxon>
        <taxon>Pleosporineae</taxon>
        <taxon>Phaeosphaeriaceae</taxon>
        <taxon>Parastagonospora</taxon>
    </lineage>
</organism>
<evidence type="ECO:0000313" key="2">
    <source>
        <dbReference type="EMBL" id="EAT86595.1"/>
    </source>
</evidence>